<feature type="compositionally biased region" description="Polar residues" evidence="1">
    <location>
        <begin position="312"/>
        <end position="325"/>
    </location>
</feature>
<feature type="region of interest" description="Disordered" evidence="1">
    <location>
        <begin position="45"/>
        <end position="71"/>
    </location>
</feature>
<feature type="compositionally biased region" description="Basic residues" evidence="1">
    <location>
        <begin position="60"/>
        <end position="69"/>
    </location>
</feature>
<dbReference type="AlphaFoldDB" id="A0ABD3H4S8"/>
<feature type="compositionally biased region" description="Basic and acidic residues" evidence="1">
    <location>
        <begin position="326"/>
        <end position="335"/>
    </location>
</feature>
<evidence type="ECO:0000256" key="1">
    <source>
        <dbReference type="SAM" id="MobiDB-lite"/>
    </source>
</evidence>
<organism evidence="2 3">
    <name type="scientific">Riccia sorocarpa</name>
    <dbReference type="NCBI Taxonomy" id="122646"/>
    <lineage>
        <taxon>Eukaryota</taxon>
        <taxon>Viridiplantae</taxon>
        <taxon>Streptophyta</taxon>
        <taxon>Embryophyta</taxon>
        <taxon>Marchantiophyta</taxon>
        <taxon>Marchantiopsida</taxon>
        <taxon>Marchantiidae</taxon>
        <taxon>Marchantiales</taxon>
        <taxon>Ricciaceae</taxon>
        <taxon>Riccia</taxon>
    </lineage>
</organism>
<gene>
    <name evidence="2" type="ORF">R1sor_009079</name>
</gene>
<dbReference type="Proteomes" id="UP001633002">
    <property type="component" value="Unassembled WGS sequence"/>
</dbReference>
<evidence type="ECO:0000313" key="3">
    <source>
        <dbReference type="Proteomes" id="UP001633002"/>
    </source>
</evidence>
<keyword evidence="3" id="KW-1185">Reference proteome</keyword>
<proteinExistence type="predicted"/>
<comment type="caution">
    <text evidence="2">The sequence shown here is derived from an EMBL/GenBank/DDBJ whole genome shotgun (WGS) entry which is preliminary data.</text>
</comment>
<evidence type="ECO:0000313" key="2">
    <source>
        <dbReference type="EMBL" id="KAL3686505.1"/>
    </source>
</evidence>
<feature type="region of interest" description="Disordered" evidence="1">
    <location>
        <begin position="308"/>
        <end position="340"/>
    </location>
</feature>
<accession>A0ABD3H4S8</accession>
<protein>
    <submittedName>
        <fullName evidence="2">Uncharacterized protein</fullName>
    </submittedName>
</protein>
<dbReference type="EMBL" id="JBJQOH010000005">
    <property type="protein sequence ID" value="KAL3686505.1"/>
    <property type="molecule type" value="Genomic_DNA"/>
</dbReference>
<sequence length="372" mass="42803">MTCPFFFWYKEEFELWEDLARSYNFPKNWLDGMLKNIPDKPDKETVVEDVSSSDEEEGSKKKKKLKKKSGFTEPLPSHVVTSLHRVYCAKHGEELPEHLKSLAALHLHTIISKYKLTLDEKLICKLVFLDLTYPDLIPWEKQQFSSFLSIIRELIVATEFLIVSVMEFDQQLVNISSALNDMKDARVLLECGAYEGERPKHEMEFSYPCWQLVGRWEFVGMEALNDRELVHPISKRCGFYSRLLANFSAKGNTILDFLSRGVFTREALLMARDVIYFTNSEPEAEFVAKYSKELVRCSERFARYKAAKKPASASQHASTSQPSSLSHHDEQLKEDELADAEDAEPFVLDDILKNDALERLGNVRRAGLDLLS</sequence>
<name>A0ABD3H4S8_9MARC</name>
<reference evidence="2 3" key="1">
    <citation type="submission" date="2024-09" db="EMBL/GenBank/DDBJ databases">
        <title>Chromosome-scale assembly of Riccia sorocarpa.</title>
        <authorList>
            <person name="Paukszto L."/>
        </authorList>
    </citation>
    <scope>NUCLEOTIDE SEQUENCE [LARGE SCALE GENOMIC DNA]</scope>
    <source>
        <strain evidence="2">LP-2024</strain>
        <tissue evidence="2">Aerial parts of the thallus</tissue>
    </source>
</reference>